<gene>
    <name evidence="5" type="ORF">BSIN_4475</name>
</gene>
<dbReference type="GO" id="GO:0016757">
    <property type="term" value="F:glycosyltransferase activity"/>
    <property type="evidence" value="ECO:0007669"/>
    <property type="project" value="UniProtKB-KW"/>
</dbReference>
<feature type="domain" description="Glycosyltransferase subfamily 4-like N-terminal" evidence="4">
    <location>
        <begin position="47"/>
        <end position="211"/>
    </location>
</feature>
<dbReference type="AlphaFoldDB" id="A0A238H965"/>
<evidence type="ECO:0000259" key="4">
    <source>
        <dbReference type="Pfam" id="PF13439"/>
    </source>
</evidence>
<keyword evidence="1" id="KW-0328">Glycosyltransferase</keyword>
<evidence type="ECO:0000256" key="2">
    <source>
        <dbReference type="ARBA" id="ARBA00022679"/>
    </source>
</evidence>
<accession>A0A238H965</accession>
<dbReference type="Pfam" id="PF00534">
    <property type="entry name" value="Glycos_transf_1"/>
    <property type="match status" value="1"/>
</dbReference>
<dbReference type="InterPro" id="IPR028098">
    <property type="entry name" value="Glyco_trans_4-like_N"/>
</dbReference>
<dbReference type="RefSeq" id="WP_089341402.1">
    <property type="nucleotide sequence ID" value="NZ_FXAN01000077.1"/>
</dbReference>
<evidence type="ECO:0000313" key="5">
    <source>
        <dbReference type="EMBL" id="SMG01593.1"/>
    </source>
</evidence>
<proteinExistence type="predicted"/>
<dbReference type="Gene3D" id="3.40.50.2000">
    <property type="entry name" value="Glycogen Phosphorylase B"/>
    <property type="match status" value="2"/>
</dbReference>
<protein>
    <submittedName>
        <fullName evidence="5">Glycosyltransferase</fullName>
    </submittedName>
</protein>
<evidence type="ECO:0000313" key="6">
    <source>
        <dbReference type="Proteomes" id="UP000198460"/>
    </source>
</evidence>
<organism evidence="5 6">
    <name type="scientific">Burkholderia singularis</name>
    <dbReference type="NCBI Taxonomy" id="1503053"/>
    <lineage>
        <taxon>Bacteria</taxon>
        <taxon>Pseudomonadati</taxon>
        <taxon>Pseudomonadota</taxon>
        <taxon>Betaproteobacteria</taxon>
        <taxon>Burkholderiales</taxon>
        <taxon>Burkholderiaceae</taxon>
        <taxon>Burkholderia</taxon>
        <taxon>pseudomallei group</taxon>
    </lineage>
</organism>
<dbReference type="PANTHER" id="PTHR12526:SF510">
    <property type="entry name" value="D-INOSITOL 3-PHOSPHATE GLYCOSYLTRANSFERASE"/>
    <property type="match status" value="1"/>
</dbReference>
<dbReference type="PANTHER" id="PTHR12526">
    <property type="entry name" value="GLYCOSYLTRANSFERASE"/>
    <property type="match status" value="1"/>
</dbReference>
<feature type="domain" description="Glycosyl transferase family 1" evidence="3">
    <location>
        <begin position="219"/>
        <end position="382"/>
    </location>
</feature>
<dbReference type="Proteomes" id="UP000198460">
    <property type="component" value="Unassembled WGS sequence"/>
</dbReference>
<evidence type="ECO:0000259" key="3">
    <source>
        <dbReference type="Pfam" id="PF00534"/>
    </source>
</evidence>
<evidence type="ECO:0000256" key="1">
    <source>
        <dbReference type="ARBA" id="ARBA00022676"/>
    </source>
</evidence>
<keyword evidence="2 5" id="KW-0808">Transferase</keyword>
<name>A0A238H965_9BURK</name>
<sequence length="412" mass="43938">MSGRLHVEAAERADAAAQAAPARRHAHIAQRAGRRLRVALVVEAAGGGVAVHVADLIDGLAAAGIEVHLIGPTGARFDTSILHDAILRRCTSVVRVPMQRAVSWRDARAYVDVFRALARIAPDIVHSHSSKAGVLARACIGAWRHVYTPHAFYTLNPYLSPGSRWLYGSIETLFGKWRTDRVIAVSDDEARHATGSLRIPARAVRTIHNGVPGFALLSRDAARAALGIAGDAFTVGFVGRFSFQKGVDRLVAAAARLNERYGARLQIAVIGIGDFAAQAGCGAAALSANLKLIGRVQDARRYFSAFDAFVLPSRYEGFPYVYLEAMAARLPVVTTRVAGADEVVGRHDVGIVVDNVDDPAALAGALGTLFEDGAARARMAANCTRAIAHFSASGMVRRTLELYHDVLNGGSR</sequence>
<dbReference type="Pfam" id="PF13439">
    <property type="entry name" value="Glyco_transf_4"/>
    <property type="match status" value="1"/>
</dbReference>
<dbReference type="EMBL" id="FXAN01000077">
    <property type="protein sequence ID" value="SMG01593.1"/>
    <property type="molecule type" value="Genomic_DNA"/>
</dbReference>
<dbReference type="SUPFAM" id="SSF53756">
    <property type="entry name" value="UDP-Glycosyltransferase/glycogen phosphorylase"/>
    <property type="match status" value="1"/>
</dbReference>
<dbReference type="InterPro" id="IPR001296">
    <property type="entry name" value="Glyco_trans_1"/>
</dbReference>
<reference evidence="5 6" key="1">
    <citation type="submission" date="2017-04" db="EMBL/GenBank/DDBJ databases">
        <authorList>
            <person name="Afonso C.L."/>
            <person name="Miller P.J."/>
            <person name="Scott M.A."/>
            <person name="Spackman E."/>
            <person name="Goraichik I."/>
            <person name="Dimitrov K.M."/>
            <person name="Suarez D.L."/>
            <person name="Swayne D.E."/>
        </authorList>
    </citation>
    <scope>NUCLEOTIDE SEQUENCE [LARGE SCALE GENOMIC DNA]</scope>
    <source>
        <strain evidence="5">LMG 28154</strain>
    </source>
</reference>